<feature type="domain" description="Aminoacyl-transfer RNA synthetases class-II family profile" evidence="15">
    <location>
        <begin position="175"/>
        <end position="413"/>
    </location>
</feature>
<comment type="catalytic activity">
    <reaction evidence="13">
        <text>tRNA(Ser) + L-serine + ATP = L-seryl-tRNA(Ser) + AMP + diphosphate + H(+)</text>
        <dbReference type="Rhea" id="RHEA:12292"/>
        <dbReference type="Rhea" id="RHEA-COMP:9669"/>
        <dbReference type="Rhea" id="RHEA-COMP:9703"/>
        <dbReference type="ChEBI" id="CHEBI:15378"/>
        <dbReference type="ChEBI" id="CHEBI:30616"/>
        <dbReference type="ChEBI" id="CHEBI:33019"/>
        <dbReference type="ChEBI" id="CHEBI:33384"/>
        <dbReference type="ChEBI" id="CHEBI:78442"/>
        <dbReference type="ChEBI" id="CHEBI:78533"/>
        <dbReference type="ChEBI" id="CHEBI:456215"/>
        <dbReference type="EC" id="6.1.1.11"/>
    </reaction>
</comment>
<dbReference type="InterPro" id="IPR042103">
    <property type="entry name" value="SerRS_1_N_sf"/>
</dbReference>
<dbReference type="PRINTS" id="PR00981">
    <property type="entry name" value="TRNASYNTHSER"/>
</dbReference>
<keyword evidence="8" id="KW-0067">ATP-binding</keyword>
<dbReference type="Pfam" id="PF00587">
    <property type="entry name" value="tRNA-synt_2b"/>
    <property type="match status" value="1"/>
</dbReference>
<dbReference type="RefSeq" id="WP_323722497.1">
    <property type="nucleotide sequence ID" value="NZ_CP110343.1"/>
</dbReference>
<evidence type="ECO:0000256" key="7">
    <source>
        <dbReference type="ARBA" id="ARBA00022741"/>
    </source>
</evidence>
<evidence type="ECO:0000256" key="3">
    <source>
        <dbReference type="ARBA" id="ARBA00010728"/>
    </source>
</evidence>
<keyword evidence="10" id="KW-0030">Aminoacyl-tRNA synthetase</keyword>
<keyword evidence="6 16" id="KW-0436">Ligase</keyword>
<dbReference type="InterPro" id="IPR010978">
    <property type="entry name" value="tRNA-bd_arm"/>
</dbReference>
<dbReference type="PANTHER" id="PTHR43697:SF1">
    <property type="entry name" value="SERINE--TRNA LIGASE"/>
    <property type="match status" value="1"/>
</dbReference>
<dbReference type="Gene3D" id="1.10.287.40">
    <property type="entry name" value="Serine-tRNA synthetase, tRNA binding domain"/>
    <property type="match status" value="1"/>
</dbReference>
<evidence type="ECO:0000256" key="2">
    <source>
        <dbReference type="ARBA" id="ARBA00005045"/>
    </source>
</evidence>
<evidence type="ECO:0000256" key="6">
    <source>
        <dbReference type="ARBA" id="ARBA00022598"/>
    </source>
</evidence>
<dbReference type="Proteomes" id="UP001325140">
    <property type="component" value="Chromosome"/>
</dbReference>
<dbReference type="EC" id="6.1.1.11" evidence="4 14"/>
<dbReference type="NCBIfam" id="TIGR00414">
    <property type="entry name" value="serS"/>
    <property type="match status" value="1"/>
</dbReference>
<dbReference type="InterPro" id="IPR002317">
    <property type="entry name" value="Ser-tRNA-ligase_type_1"/>
</dbReference>
<dbReference type="InterPro" id="IPR006195">
    <property type="entry name" value="aa-tRNA-synth_II"/>
</dbReference>
<evidence type="ECO:0000256" key="13">
    <source>
        <dbReference type="ARBA" id="ARBA00048823"/>
    </source>
</evidence>
<proteinExistence type="inferred from homology"/>
<keyword evidence="17" id="KW-1185">Reference proteome</keyword>
<keyword evidence="7" id="KW-0547">Nucleotide-binding</keyword>
<dbReference type="InterPro" id="IPR015866">
    <property type="entry name" value="Ser-tRNA-synth_1_N"/>
</dbReference>
<keyword evidence="9" id="KW-0648">Protein biosynthesis</keyword>
<evidence type="ECO:0000256" key="5">
    <source>
        <dbReference type="ARBA" id="ARBA00022490"/>
    </source>
</evidence>
<evidence type="ECO:0000256" key="1">
    <source>
        <dbReference type="ARBA" id="ARBA00004496"/>
    </source>
</evidence>
<dbReference type="PANTHER" id="PTHR43697">
    <property type="entry name" value="SERYL-TRNA SYNTHETASE"/>
    <property type="match status" value="1"/>
</dbReference>
<dbReference type="SUPFAM" id="SSF55681">
    <property type="entry name" value="Class II aaRS and biotin synthetases"/>
    <property type="match status" value="1"/>
</dbReference>
<evidence type="ECO:0000256" key="9">
    <source>
        <dbReference type="ARBA" id="ARBA00022917"/>
    </source>
</evidence>
<dbReference type="SUPFAM" id="SSF46589">
    <property type="entry name" value="tRNA-binding arm"/>
    <property type="match status" value="1"/>
</dbReference>
<evidence type="ECO:0000256" key="11">
    <source>
        <dbReference type="ARBA" id="ARBA00039158"/>
    </source>
</evidence>
<evidence type="ECO:0000259" key="15">
    <source>
        <dbReference type="PROSITE" id="PS50862"/>
    </source>
</evidence>
<evidence type="ECO:0000313" key="17">
    <source>
        <dbReference type="Proteomes" id="UP001325140"/>
    </source>
</evidence>
<dbReference type="InterPro" id="IPR002314">
    <property type="entry name" value="aa-tRNA-synt_IIb"/>
</dbReference>
<protein>
    <recommendedName>
        <fullName evidence="11 14">Serine--tRNA ligase</fullName>
        <ecNumber evidence="4 14">6.1.1.11</ecNumber>
    </recommendedName>
</protein>
<dbReference type="InterPro" id="IPR033729">
    <property type="entry name" value="SerRS_core"/>
</dbReference>
<evidence type="ECO:0000256" key="14">
    <source>
        <dbReference type="NCBIfam" id="TIGR00414"/>
    </source>
</evidence>
<evidence type="ECO:0000256" key="8">
    <source>
        <dbReference type="ARBA" id="ARBA00022840"/>
    </source>
</evidence>
<name>A0ABZ0UUT8_9RICK</name>
<evidence type="ECO:0000256" key="12">
    <source>
        <dbReference type="ARBA" id="ARBA00047929"/>
    </source>
</evidence>
<dbReference type="Pfam" id="PF02403">
    <property type="entry name" value="Seryl_tRNA_N"/>
    <property type="match status" value="1"/>
</dbReference>
<dbReference type="CDD" id="cd00770">
    <property type="entry name" value="SerRS_core"/>
    <property type="match status" value="1"/>
</dbReference>
<reference evidence="16" key="1">
    <citation type="submission" date="2022-10" db="EMBL/GenBank/DDBJ databases">
        <title>Host association and intracellularity evolved multiple times independently in the Rickettsiales.</title>
        <authorList>
            <person name="Castelli M."/>
            <person name="Nardi T."/>
            <person name="Gammuto L."/>
            <person name="Bellinzona G."/>
            <person name="Sabaneyeva E."/>
            <person name="Potekhin A."/>
            <person name="Serra V."/>
            <person name="Petroni G."/>
            <person name="Sassera D."/>
        </authorList>
    </citation>
    <scope>NUCLEOTIDE SEQUENCE [LARGE SCALE GENOMIC DNA]</scope>
    <source>
        <strain evidence="16">US_Bl 11III1</strain>
    </source>
</reference>
<sequence>MYNVEYIRNFPADFDDMMRKRKLPSLSAEVIQMHDELKKKKSILQDLNTQKNEIASQIAIIKRSSADYEKEEMLTRNAENIRALIVDASAKVAKEESAFKAFLSKIPNILDSRVPEGEGESDNVVIKEVGEKKHFTFEPMQHFEIGENLRSMNFEKAAEISGSRFVHLYGDLAILERALTNFMLDHHRKNGFLEMSVPVLVKEDAMFNAGQLPKFDAESFKCDSLYRLIPTAEVPLVNLLSACDVDITSLPKRFMSHTQCFRSEAGSAGKDTRGMIRVHQFSKVELVTITSEDTSEFEHQHMLNSIEILMQSLGLHYRVVLLCSGDIGFTSALTYDIEVWLPGQKKYREISSCSNCIDFQSRRMLGRYFVKDSNKKKIYTFLHTLNGSGVAVGRALVAVLENYQNEDGTVDVPEVLIPYCNGLKKIVPNKNF</sequence>
<dbReference type="PIRSF" id="PIRSF001529">
    <property type="entry name" value="Ser-tRNA-synth_IIa"/>
    <property type="match status" value="1"/>
</dbReference>
<dbReference type="GO" id="GO:0016874">
    <property type="term" value="F:ligase activity"/>
    <property type="evidence" value="ECO:0007669"/>
    <property type="project" value="UniProtKB-KW"/>
</dbReference>
<dbReference type="InterPro" id="IPR045864">
    <property type="entry name" value="aa-tRNA-synth_II/BPL/LPL"/>
</dbReference>
<comment type="pathway">
    <text evidence="2">Aminoacyl-tRNA biosynthesis; selenocysteinyl-tRNA(Sec) biosynthesis; L-seryl-tRNA(Sec) from L-serine and tRNA(Sec): step 1/1.</text>
</comment>
<gene>
    <name evidence="16" type="ORF">Fokcrypt_00373</name>
</gene>
<accession>A0ABZ0UUT8</accession>
<dbReference type="Gene3D" id="3.30.930.10">
    <property type="entry name" value="Bira Bifunctional Protein, Domain 2"/>
    <property type="match status" value="1"/>
</dbReference>
<dbReference type="EMBL" id="CP110343">
    <property type="protein sequence ID" value="WPX97850.1"/>
    <property type="molecule type" value="Genomic_DNA"/>
</dbReference>
<evidence type="ECO:0000313" key="16">
    <source>
        <dbReference type="EMBL" id="WPX97850.1"/>
    </source>
</evidence>
<evidence type="ECO:0000256" key="4">
    <source>
        <dbReference type="ARBA" id="ARBA00012840"/>
    </source>
</evidence>
<organism evidence="16 17">
    <name type="scientific">Candidatus Fokinia crypta</name>
    <dbReference type="NCBI Taxonomy" id="1920990"/>
    <lineage>
        <taxon>Bacteria</taxon>
        <taxon>Pseudomonadati</taxon>
        <taxon>Pseudomonadota</taxon>
        <taxon>Alphaproteobacteria</taxon>
        <taxon>Rickettsiales</taxon>
        <taxon>Candidatus Midichloriaceae</taxon>
        <taxon>Candidatus Fokinia</taxon>
    </lineage>
</organism>
<comment type="catalytic activity">
    <reaction evidence="12">
        <text>tRNA(Sec) + L-serine + ATP = L-seryl-tRNA(Sec) + AMP + diphosphate + H(+)</text>
        <dbReference type="Rhea" id="RHEA:42580"/>
        <dbReference type="Rhea" id="RHEA-COMP:9742"/>
        <dbReference type="Rhea" id="RHEA-COMP:10128"/>
        <dbReference type="ChEBI" id="CHEBI:15378"/>
        <dbReference type="ChEBI" id="CHEBI:30616"/>
        <dbReference type="ChEBI" id="CHEBI:33019"/>
        <dbReference type="ChEBI" id="CHEBI:33384"/>
        <dbReference type="ChEBI" id="CHEBI:78442"/>
        <dbReference type="ChEBI" id="CHEBI:78533"/>
        <dbReference type="ChEBI" id="CHEBI:456215"/>
        <dbReference type="EC" id="6.1.1.11"/>
    </reaction>
</comment>
<dbReference type="PROSITE" id="PS50862">
    <property type="entry name" value="AA_TRNA_LIGASE_II"/>
    <property type="match status" value="1"/>
</dbReference>
<comment type="similarity">
    <text evidence="3">Belongs to the class-II aminoacyl-tRNA synthetase family. Type-1 seryl-tRNA synthetase subfamily.</text>
</comment>
<keyword evidence="5" id="KW-0963">Cytoplasm</keyword>
<evidence type="ECO:0000256" key="10">
    <source>
        <dbReference type="ARBA" id="ARBA00023146"/>
    </source>
</evidence>
<comment type="subcellular location">
    <subcellularLocation>
        <location evidence="1">Cytoplasm</location>
    </subcellularLocation>
</comment>